<keyword evidence="3" id="KW-1185">Reference proteome</keyword>
<reference evidence="2" key="1">
    <citation type="submission" date="2023-10" db="EMBL/GenBank/DDBJ databases">
        <title>Genome assembly of Pristionchus species.</title>
        <authorList>
            <person name="Yoshida K."/>
            <person name="Sommer R.J."/>
        </authorList>
    </citation>
    <scope>NUCLEOTIDE SEQUENCE</scope>
    <source>
        <strain evidence="2">RS0144</strain>
    </source>
</reference>
<evidence type="ECO:0000313" key="3">
    <source>
        <dbReference type="Proteomes" id="UP001432027"/>
    </source>
</evidence>
<dbReference type="InterPro" id="IPR020904">
    <property type="entry name" value="Sc_DH/Rdtase_CS"/>
</dbReference>
<dbReference type="Proteomes" id="UP001432027">
    <property type="component" value="Unassembled WGS sequence"/>
</dbReference>
<protein>
    <recommendedName>
        <fullName evidence="4">Dehydrogenase</fullName>
    </recommendedName>
</protein>
<dbReference type="InterPro" id="IPR051468">
    <property type="entry name" value="Fungal_SecMetab_SDRs"/>
</dbReference>
<gene>
    <name evidence="2" type="ORF">PENTCL1PPCAC_9568</name>
</gene>
<dbReference type="Pfam" id="PF00106">
    <property type="entry name" value="adh_short"/>
    <property type="match status" value="1"/>
</dbReference>
<dbReference type="Gene3D" id="3.40.50.720">
    <property type="entry name" value="NAD(P)-binding Rossmann-like Domain"/>
    <property type="match status" value="1"/>
</dbReference>
<dbReference type="EMBL" id="BTSX01000003">
    <property type="protein sequence ID" value="GMS87393.1"/>
    <property type="molecule type" value="Genomic_DNA"/>
</dbReference>
<organism evidence="2 3">
    <name type="scientific">Pristionchus entomophagus</name>
    <dbReference type="NCBI Taxonomy" id="358040"/>
    <lineage>
        <taxon>Eukaryota</taxon>
        <taxon>Metazoa</taxon>
        <taxon>Ecdysozoa</taxon>
        <taxon>Nematoda</taxon>
        <taxon>Chromadorea</taxon>
        <taxon>Rhabditida</taxon>
        <taxon>Rhabditina</taxon>
        <taxon>Diplogasteromorpha</taxon>
        <taxon>Diplogasteroidea</taxon>
        <taxon>Neodiplogasteridae</taxon>
        <taxon>Pristionchus</taxon>
    </lineage>
</organism>
<proteinExistence type="predicted"/>
<name>A0AAV5SW84_9BILA</name>
<dbReference type="SUPFAM" id="SSF51735">
    <property type="entry name" value="NAD(P)-binding Rossmann-fold domains"/>
    <property type="match status" value="1"/>
</dbReference>
<accession>A0AAV5SW84</accession>
<dbReference type="PANTHER" id="PTHR43544:SF35">
    <property type="entry name" value="C-FACTOR-RELATED"/>
    <property type="match status" value="1"/>
</dbReference>
<keyword evidence="1" id="KW-0560">Oxidoreductase</keyword>
<feature type="non-terminal residue" evidence="2">
    <location>
        <position position="1"/>
    </location>
</feature>
<evidence type="ECO:0000313" key="2">
    <source>
        <dbReference type="EMBL" id="GMS87393.1"/>
    </source>
</evidence>
<dbReference type="PRINTS" id="PR00081">
    <property type="entry name" value="GDHRDH"/>
</dbReference>
<sequence>SLELAPTMVTPFPTALYSISKAALNMLTRKLALEWKEDRIRATVFCPGWVKTDMGTEAGVLTAQHRRSDL</sequence>
<dbReference type="PANTHER" id="PTHR43544">
    <property type="entry name" value="SHORT-CHAIN DEHYDROGENASE/REDUCTASE"/>
    <property type="match status" value="1"/>
</dbReference>
<evidence type="ECO:0008006" key="4">
    <source>
        <dbReference type="Google" id="ProtNLM"/>
    </source>
</evidence>
<dbReference type="PROSITE" id="PS00061">
    <property type="entry name" value="ADH_SHORT"/>
    <property type="match status" value="1"/>
</dbReference>
<dbReference type="GO" id="GO:0005737">
    <property type="term" value="C:cytoplasm"/>
    <property type="evidence" value="ECO:0007669"/>
    <property type="project" value="TreeGrafter"/>
</dbReference>
<dbReference type="InterPro" id="IPR002347">
    <property type="entry name" value="SDR_fam"/>
</dbReference>
<evidence type="ECO:0000256" key="1">
    <source>
        <dbReference type="ARBA" id="ARBA00023002"/>
    </source>
</evidence>
<dbReference type="GO" id="GO:0016491">
    <property type="term" value="F:oxidoreductase activity"/>
    <property type="evidence" value="ECO:0007669"/>
    <property type="project" value="UniProtKB-KW"/>
</dbReference>
<dbReference type="InterPro" id="IPR036291">
    <property type="entry name" value="NAD(P)-bd_dom_sf"/>
</dbReference>
<comment type="caution">
    <text evidence="2">The sequence shown here is derived from an EMBL/GenBank/DDBJ whole genome shotgun (WGS) entry which is preliminary data.</text>
</comment>
<feature type="non-terminal residue" evidence="2">
    <location>
        <position position="70"/>
    </location>
</feature>
<dbReference type="AlphaFoldDB" id="A0AAV5SW84"/>